<feature type="domain" description="SH3b" evidence="3">
    <location>
        <begin position="40"/>
        <end position="109"/>
    </location>
</feature>
<dbReference type="InterPro" id="IPR003646">
    <property type="entry name" value="SH3-like_bac-type"/>
</dbReference>
<organism evidence="4 5">
    <name type="scientific">Parageobacillus toebii</name>
    <dbReference type="NCBI Taxonomy" id="153151"/>
    <lineage>
        <taxon>Bacteria</taxon>
        <taxon>Bacillati</taxon>
        <taxon>Bacillota</taxon>
        <taxon>Bacilli</taxon>
        <taxon>Bacillales</taxon>
        <taxon>Anoxybacillaceae</taxon>
        <taxon>Parageobacillus</taxon>
    </lineage>
</organism>
<reference evidence="4 5" key="1">
    <citation type="submission" date="2016-01" db="EMBL/GenBank/DDBJ databases">
        <title>Draft Genome Sequences of Seven Thermophilic Sporeformers Isolated from Foods.</title>
        <authorList>
            <person name="Berendsen E.M."/>
            <person name="Wells-Bennik M.H."/>
            <person name="Krawcyk A.O."/>
            <person name="De Jong A."/>
            <person name="Holsappel S."/>
            <person name="Eijlander R.T."/>
            <person name="Kuipers O.P."/>
        </authorList>
    </citation>
    <scope>NUCLEOTIDE SEQUENCE [LARGE SCALE GENOMIC DNA]</scope>
    <source>
        <strain evidence="4 5">B4110</strain>
    </source>
</reference>
<feature type="signal peptide" evidence="2">
    <location>
        <begin position="1"/>
        <end position="19"/>
    </location>
</feature>
<dbReference type="EMBL" id="LQYW01000053">
    <property type="protein sequence ID" value="KYD30316.1"/>
    <property type="molecule type" value="Genomic_DNA"/>
</dbReference>
<accession>A0A150N0Z1</accession>
<evidence type="ECO:0000313" key="5">
    <source>
        <dbReference type="Proteomes" id="UP000075324"/>
    </source>
</evidence>
<dbReference type="Gene3D" id="2.30.30.40">
    <property type="entry name" value="SH3 Domains"/>
    <property type="match status" value="5"/>
</dbReference>
<evidence type="ECO:0000256" key="1">
    <source>
        <dbReference type="SAM" id="MobiDB-lite"/>
    </source>
</evidence>
<dbReference type="InterPro" id="IPR052354">
    <property type="entry name" value="Cell_Wall_Dynamics_Protein"/>
</dbReference>
<dbReference type="InterPro" id="IPR002901">
    <property type="entry name" value="MGlyc_endo_b_GlcNAc-like_dom"/>
</dbReference>
<dbReference type="PANTHER" id="PTHR34408:SF1">
    <property type="entry name" value="GLYCOSYL HYDROLASE FAMILY 19 DOMAIN-CONTAINING PROTEIN HI_1415"/>
    <property type="match status" value="1"/>
</dbReference>
<proteinExistence type="predicted"/>
<dbReference type="SMART" id="SM00047">
    <property type="entry name" value="LYZ2"/>
    <property type="match status" value="1"/>
</dbReference>
<dbReference type="PANTHER" id="PTHR34408">
    <property type="entry name" value="FAMILY PROTEIN, PUTATIVE-RELATED"/>
    <property type="match status" value="1"/>
</dbReference>
<dbReference type="Gene3D" id="1.10.530.10">
    <property type="match status" value="1"/>
</dbReference>
<dbReference type="Proteomes" id="UP000075324">
    <property type="component" value="Unassembled WGS sequence"/>
</dbReference>
<feature type="region of interest" description="Disordered" evidence="1">
    <location>
        <begin position="253"/>
        <end position="288"/>
    </location>
</feature>
<protein>
    <recommendedName>
        <fullName evidence="3">SH3b domain-containing protein</fullName>
    </recommendedName>
</protein>
<feature type="domain" description="SH3b" evidence="3">
    <location>
        <begin position="631"/>
        <end position="701"/>
    </location>
</feature>
<gene>
    <name evidence="4" type="ORF">B4110_3704</name>
</gene>
<dbReference type="InterPro" id="IPR036028">
    <property type="entry name" value="SH3-like_dom_sf"/>
</dbReference>
<dbReference type="SMART" id="SM00287">
    <property type="entry name" value="SH3b"/>
    <property type="match status" value="5"/>
</dbReference>
<evidence type="ECO:0000259" key="3">
    <source>
        <dbReference type="PROSITE" id="PS51781"/>
    </source>
</evidence>
<dbReference type="Pfam" id="PF08239">
    <property type="entry name" value="SH3_3"/>
    <property type="match status" value="3"/>
</dbReference>
<dbReference type="RefSeq" id="WP_062678040.1">
    <property type="nucleotide sequence ID" value="NZ_LQYW01000053.1"/>
</dbReference>
<dbReference type="AlphaFoldDB" id="A0A150N0Z1"/>
<feature type="chain" id="PRO_5038750152" description="SH3b domain-containing protein" evidence="2">
    <location>
        <begin position="20"/>
        <end position="702"/>
    </location>
</feature>
<name>A0A150N0Z1_9BACL</name>
<dbReference type="SUPFAM" id="SSF50044">
    <property type="entry name" value="SH3-domain"/>
    <property type="match status" value="1"/>
</dbReference>
<evidence type="ECO:0000256" key="2">
    <source>
        <dbReference type="SAM" id="SignalP"/>
    </source>
</evidence>
<comment type="caution">
    <text evidence="4">The sequence shown here is derived from an EMBL/GenBank/DDBJ whole genome shotgun (WGS) entry which is preliminary data.</text>
</comment>
<keyword evidence="2" id="KW-0732">Signal</keyword>
<feature type="domain" description="SH3b" evidence="3">
    <location>
        <begin position="187"/>
        <end position="249"/>
    </location>
</feature>
<feature type="domain" description="SH3b" evidence="3">
    <location>
        <begin position="115"/>
        <end position="182"/>
    </location>
</feature>
<dbReference type="PROSITE" id="PS51781">
    <property type="entry name" value="SH3B"/>
    <property type="match status" value="5"/>
</dbReference>
<sequence length="702" mass="78116">MKNIGKAVILSMGLLVASAGGSMIPWNVNTVEAASTVINKTTYQTTNNVYMRSGAGTNYKVIIMIPKGKVVTATEKKGNWYKVSYQYVLKGKSYTKTGWVSGSYLKEYDQYIQTSGTYYFTKKTVNLYSAPNTKKKAVTSLASGNGLYSTRKVVNSVGQTWYEVSFNGKKLYVISNDVVKVSSKSFAATKYISNKDTFLYSSFGNAYAKLEKIAKGIIISSSFSVGDWYKVSYKNKTGYIYIKDFTCYTGNNAGQKPSSPVSQQPAPDQQTTEQPKQPNNSPNTSVTEQAISGKTFAVRADLNVRKEPNTASDSLKVIPKGTIIVPTHKTSNNWYKITYNNTIGYVSGDYVTEVKTGAPLNGVRDGYQFIDLRTTASVTAQQINQYIENYVNSTNKPSVLLGKGQVFIDAGKKYGVNVLYLAAHAIHESGFGTSRLALTKYNLFGYGAYDASPFVSAYRFSSVEESIDYIARKVKATYLNPAYSYFKGAYLGFRTNTLTGTRVNESSEGMNFYYASDPYWGQSIARHMANILAYDSNYYKSAKPNETVPASPGIPQGSDVFPENIVAVANQDLALYDQKGANKSITILKKGSTFILLEKTNDYWVRLKYNNQEYWTNSIKFYEYKKYITVKNLGSVNVTTLNVRPTPSTTKDPIAQLKMGEYVQLSLAEDGKLEIQNSWYKIILKDGRVGWVSSQYIIRELN</sequence>
<feature type="domain" description="SH3b" evidence="3">
    <location>
        <begin position="291"/>
        <end position="355"/>
    </location>
</feature>
<dbReference type="PATRIC" id="fig|153151.4.peg.3246"/>
<dbReference type="Pfam" id="PF01832">
    <property type="entry name" value="Glucosaminidase"/>
    <property type="match status" value="1"/>
</dbReference>
<dbReference type="GO" id="GO:0004040">
    <property type="term" value="F:amidase activity"/>
    <property type="evidence" value="ECO:0007669"/>
    <property type="project" value="InterPro"/>
</dbReference>
<evidence type="ECO:0000313" key="4">
    <source>
        <dbReference type="EMBL" id="KYD30316.1"/>
    </source>
</evidence>